<keyword evidence="4" id="KW-1185">Reference proteome</keyword>
<evidence type="ECO:0008006" key="5">
    <source>
        <dbReference type="Google" id="ProtNLM"/>
    </source>
</evidence>
<organism evidence="3 4">
    <name type="scientific">Wickerhamomyces mucosus</name>
    <dbReference type="NCBI Taxonomy" id="1378264"/>
    <lineage>
        <taxon>Eukaryota</taxon>
        <taxon>Fungi</taxon>
        <taxon>Dikarya</taxon>
        <taxon>Ascomycota</taxon>
        <taxon>Saccharomycotina</taxon>
        <taxon>Saccharomycetes</taxon>
        <taxon>Phaffomycetales</taxon>
        <taxon>Wickerhamomycetaceae</taxon>
        <taxon>Wickerhamomyces</taxon>
    </lineage>
</organism>
<evidence type="ECO:0000256" key="2">
    <source>
        <dbReference type="SAM" id="Phobius"/>
    </source>
</evidence>
<keyword evidence="2" id="KW-1133">Transmembrane helix</keyword>
<dbReference type="Gene3D" id="3.40.50.1820">
    <property type="entry name" value="alpha/beta hydrolase"/>
    <property type="match status" value="1"/>
</dbReference>
<dbReference type="PANTHER" id="PTHR48081">
    <property type="entry name" value="AB HYDROLASE SUPERFAMILY PROTEIN C4A8.06C"/>
    <property type="match status" value="1"/>
</dbReference>
<protein>
    <recommendedName>
        <fullName evidence="5">Alpha/beta hydrolase fold-3 domain-containing protein</fullName>
    </recommendedName>
</protein>
<proteinExistence type="predicted"/>
<dbReference type="Pfam" id="PF10340">
    <property type="entry name" value="Say1_Mug180"/>
    <property type="match status" value="1"/>
</dbReference>
<keyword evidence="1" id="KW-0378">Hydrolase</keyword>
<dbReference type="PANTHER" id="PTHR48081:SF31">
    <property type="entry name" value="STERYL ACETYL HYDROLASE MUG81-RELATED"/>
    <property type="match status" value="1"/>
</dbReference>
<dbReference type="InterPro" id="IPR050300">
    <property type="entry name" value="GDXG_lipolytic_enzyme"/>
</dbReference>
<dbReference type="OrthoDB" id="408631at2759"/>
<dbReference type="GO" id="GO:0016787">
    <property type="term" value="F:hydrolase activity"/>
    <property type="evidence" value="ECO:0007669"/>
    <property type="project" value="UniProtKB-KW"/>
</dbReference>
<name>A0A9P8PXM1_9ASCO</name>
<comment type="caution">
    <text evidence="3">The sequence shown here is derived from an EMBL/GenBank/DDBJ whole genome shotgun (WGS) entry which is preliminary data.</text>
</comment>
<evidence type="ECO:0000256" key="1">
    <source>
        <dbReference type="ARBA" id="ARBA00022801"/>
    </source>
</evidence>
<keyword evidence="2" id="KW-0472">Membrane</keyword>
<dbReference type="InterPro" id="IPR019436">
    <property type="entry name" value="Say1-like"/>
</dbReference>
<accession>A0A9P8PXM1</accession>
<dbReference type="Proteomes" id="UP000769528">
    <property type="component" value="Unassembled WGS sequence"/>
</dbReference>
<evidence type="ECO:0000313" key="3">
    <source>
        <dbReference type="EMBL" id="KAH3680402.1"/>
    </source>
</evidence>
<dbReference type="EMBL" id="JAEUBF010000117">
    <property type="protein sequence ID" value="KAH3680402.1"/>
    <property type="molecule type" value="Genomic_DNA"/>
</dbReference>
<feature type="transmembrane region" description="Helical" evidence="2">
    <location>
        <begin position="97"/>
        <end position="116"/>
    </location>
</feature>
<gene>
    <name evidence="3" type="ORF">WICMUC_000333</name>
</gene>
<evidence type="ECO:0000313" key="4">
    <source>
        <dbReference type="Proteomes" id="UP000769528"/>
    </source>
</evidence>
<reference evidence="3" key="2">
    <citation type="submission" date="2021-01" db="EMBL/GenBank/DDBJ databases">
        <authorList>
            <person name="Schikora-Tamarit M.A."/>
        </authorList>
    </citation>
    <scope>NUCLEOTIDE SEQUENCE</scope>
    <source>
        <strain evidence="3">CBS6341</strain>
    </source>
</reference>
<keyword evidence="2" id="KW-0812">Transmembrane</keyword>
<sequence length="470" mass="53743">MIFFFSQSTYSQRATTFEFITTTFLKYNLKYLDYKTIGSVFLSEDVNKAFLYYRLYTQSFAELGDSEIKYVIDEKVGIKSLNIISPSRFIKYKNHDVILFYIHGGGFIAGSPWFYAEFMNILFCALTHQGFKNPAVIVLDYQTGNFANDLTNIADAWYYINSNNPTSNIILGGDGSGGLLAMSLLFHIVKSYSGIRPQKETLIKPCSMVLISPWTRMYYDKLGENDLRFSGSSDWIDDQFLNDASLAYLGEHQFNMIKRQITKSQHTLTKENQVHVSASIIGQFGDSKVAMGDLVDLEDKTVENGTVRKPIIDDQIMKTSHSHDTEFMDENKNSSCSSDTCNSNSCIKKIIDEDDEIDFYLNPLFCSDLSILERMLPEMGSLILWGDEEFLAGDIKQFTDNLKPFGRTKCENIMNQAHDFPILTIYCERIQELREDSLLYIIGSLSKMILWKTDTFLDPGTIIHIDRTYS</sequence>
<dbReference type="InterPro" id="IPR029058">
    <property type="entry name" value="AB_hydrolase_fold"/>
</dbReference>
<dbReference type="SUPFAM" id="SSF53474">
    <property type="entry name" value="alpha/beta-Hydrolases"/>
    <property type="match status" value="1"/>
</dbReference>
<dbReference type="AlphaFoldDB" id="A0A9P8PXM1"/>
<reference evidence="3" key="1">
    <citation type="journal article" date="2021" name="Open Biol.">
        <title>Shared evolutionary footprints suggest mitochondrial oxidative damage underlies multiple complex I losses in fungi.</title>
        <authorList>
            <person name="Schikora-Tamarit M.A."/>
            <person name="Marcet-Houben M."/>
            <person name="Nosek J."/>
            <person name="Gabaldon T."/>
        </authorList>
    </citation>
    <scope>NUCLEOTIDE SEQUENCE</scope>
    <source>
        <strain evidence="3">CBS6341</strain>
    </source>
</reference>